<dbReference type="AlphaFoldDB" id="A0A383EUI7"/>
<protein>
    <submittedName>
        <fullName evidence="1">Uncharacterized protein</fullName>
    </submittedName>
</protein>
<name>A0A383EUI7_9ZZZZ</name>
<accession>A0A383EUI7</accession>
<dbReference type="EMBL" id="UINC01228596">
    <property type="protein sequence ID" value="SVE59980.1"/>
    <property type="molecule type" value="Genomic_DNA"/>
</dbReference>
<sequence length="37" mass="4170">MSASQGFWDFSNHVYQTDGVQAACLELQNEYGLDVNM</sequence>
<proteinExistence type="predicted"/>
<organism evidence="1">
    <name type="scientific">marine metagenome</name>
    <dbReference type="NCBI Taxonomy" id="408172"/>
    <lineage>
        <taxon>unclassified sequences</taxon>
        <taxon>metagenomes</taxon>
        <taxon>ecological metagenomes</taxon>
    </lineage>
</organism>
<evidence type="ECO:0000313" key="1">
    <source>
        <dbReference type="EMBL" id="SVE59980.1"/>
    </source>
</evidence>
<feature type="non-terminal residue" evidence="1">
    <location>
        <position position="37"/>
    </location>
</feature>
<gene>
    <name evidence="1" type="ORF">METZ01_LOCUS512834</name>
</gene>
<dbReference type="Pfam" id="PF09523">
    <property type="entry name" value="DUF2390"/>
    <property type="match status" value="1"/>
</dbReference>
<dbReference type="InterPro" id="IPR012659">
    <property type="entry name" value="CHP02444"/>
</dbReference>
<reference evidence="1" key="1">
    <citation type="submission" date="2018-05" db="EMBL/GenBank/DDBJ databases">
        <authorList>
            <person name="Lanie J.A."/>
            <person name="Ng W.-L."/>
            <person name="Kazmierczak K.M."/>
            <person name="Andrzejewski T.M."/>
            <person name="Davidsen T.M."/>
            <person name="Wayne K.J."/>
            <person name="Tettelin H."/>
            <person name="Glass J.I."/>
            <person name="Rusch D."/>
            <person name="Podicherti R."/>
            <person name="Tsui H.-C.T."/>
            <person name="Winkler M.E."/>
        </authorList>
    </citation>
    <scope>NUCLEOTIDE SEQUENCE</scope>
</reference>